<gene>
    <name evidence="2" type="ORF">B8V81_1392</name>
</gene>
<evidence type="ECO:0000313" key="2">
    <source>
        <dbReference type="EMBL" id="PLT47168.1"/>
    </source>
</evidence>
<comment type="caution">
    <text evidence="2">The sequence shown here is derived from an EMBL/GenBank/DDBJ whole genome shotgun (WGS) entry which is preliminary data.</text>
</comment>
<accession>A0A2N5NA32</accession>
<sequence length="37" mass="4278">MEKLASRTEVTPMSFSLQEVMMLGMFLLALLAYLKRK</sequence>
<reference evidence="2 3" key="1">
    <citation type="submission" date="2017-05" db="EMBL/GenBank/DDBJ databases">
        <title>Functional genome analysis of Paenibacillus pasadenensis strain R16: insights on endophytic life style and antifungal activity.</title>
        <authorList>
            <person name="Passera A."/>
            <person name="Marcolungo L."/>
            <person name="Casati P."/>
            <person name="Brasca M."/>
            <person name="Quaglino F."/>
            <person name="Delledonne M."/>
        </authorList>
    </citation>
    <scope>NUCLEOTIDE SEQUENCE [LARGE SCALE GENOMIC DNA]</scope>
    <source>
        <strain evidence="2 3">R16</strain>
    </source>
</reference>
<keyword evidence="1" id="KW-1133">Transmembrane helix</keyword>
<keyword evidence="1" id="KW-0472">Membrane</keyword>
<organism evidence="2 3">
    <name type="scientific">Paenibacillus pasadenensis</name>
    <dbReference type="NCBI Taxonomy" id="217090"/>
    <lineage>
        <taxon>Bacteria</taxon>
        <taxon>Bacillati</taxon>
        <taxon>Bacillota</taxon>
        <taxon>Bacilli</taxon>
        <taxon>Bacillales</taxon>
        <taxon>Paenibacillaceae</taxon>
        <taxon>Paenibacillus</taxon>
    </lineage>
</organism>
<keyword evidence="3" id="KW-1185">Reference proteome</keyword>
<feature type="transmembrane region" description="Helical" evidence="1">
    <location>
        <begin position="15"/>
        <end position="34"/>
    </location>
</feature>
<name>A0A2N5NA32_9BACL</name>
<evidence type="ECO:0000313" key="3">
    <source>
        <dbReference type="Proteomes" id="UP000234789"/>
    </source>
</evidence>
<dbReference type="AlphaFoldDB" id="A0A2N5NA32"/>
<keyword evidence="1" id="KW-0812">Transmembrane</keyword>
<protein>
    <submittedName>
        <fullName evidence="2">Uncharacterized protein</fullName>
    </submittedName>
</protein>
<dbReference type="EMBL" id="NFEZ01000003">
    <property type="protein sequence ID" value="PLT47168.1"/>
    <property type="molecule type" value="Genomic_DNA"/>
</dbReference>
<dbReference type="Proteomes" id="UP000234789">
    <property type="component" value="Unassembled WGS sequence"/>
</dbReference>
<proteinExistence type="predicted"/>
<evidence type="ECO:0000256" key="1">
    <source>
        <dbReference type="SAM" id="Phobius"/>
    </source>
</evidence>